<dbReference type="EMBL" id="BSPO01000003">
    <property type="protein sequence ID" value="GLS84060.1"/>
    <property type="molecule type" value="Genomic_DNA"/>
</dbReference>
<evidence type="ECO:0000313" key="1">
    <source>
        <dbReference type="EMBL" id="GLS84060.1"/>
    </source>
</evidence>
<organism evidence="1 2">
    <name type="scientific">Paraferrimonas haliotis</name>
    <dbReference type="NCBI Taxonomy" id="2013866"/>
    <lineage>
        <taxon>Bacteria</taxon>
        <taxon>Pseudomonadati</taxon>
        <taxon>Pseudomonadota</taxon>
        <taxon>Gammaproteobacteria</taxon>
        <taxon>Alteromonadales</taxon>
        <taxon>Ferrimonadaceae</taxon>
        <taxon>Paraferrimonas</taxon>
    </lineage>
</organism>
<sequence length="62" mass="7048">MNECCAHYADSTAEIQCGQCPKQQYETQLFVSEQDRTAITHLHLFTSLMEKSIEAETLPLLT</sequence>
<gene>
    <name evidence="1" type="ORF">GCM10007894_20370</name>
</gene>
<comment type="caution">
    <text evidence="1">The sequence shown here is derived from an EMBL/GenBank/DDBJ whole genome shotgun (WGS) entry which is preliminary data.</text>
</comment>
<protein>
    <submittedName>
        <fullName evidence="1">Uncharacterized protein</fullName>
    </submittedName>
</protein>
<dbReference type="Proteomes" id="UP001157439">
    <property type="component" value="Unassembled WGS sequence"/>
</dbReference>
<reference evidence="1 2" key="1">
    <citation type="journal article" date="2014" name="Int. J. Syst. Evol. Microbiol.">
        <title>Complete genome sequence of Corynebacterium casei LMG S-19264T (=DSM 44701T), isolated from a smear-ripened cheese.</title>
        <authorList>
            <consortium name="US DOE Joint Genome Institute (JGI-PGF)"/>
            <person name="Walter F."/>
            <person name="Albersmeier A."/>
            <person name="Kalinowski J."/>
            <person name="Ruckert C."/>
        </authorList>
    </citation>
    <scope>NUCLEOTIDE SEQUENCE [LARGE SCALE GENOMIC DNA]</scope>
    <source>
        <strain evidence="1 2">NBRC 112785</strain>
    </source>
</reference>
<dbReference type="AlphaFoldDB" id="A0AA37TRS2"/>
<name>A0AA37TRS2_9GAMM</name>
<keyword evidence="2" id="KW-1185">Reference proteome</keyword>
<proteinExistence type="predicted"/>
<evidence type="ECO:0000313" key="2">
    <source>
        <dbReference type="Proteomes" id="UP001157439"/>
    </source>
</evidence>
<accession>A0AA37TRS2</accession>